<dbReference type="EMBL" id="JBCNJP010000009">
    <property type="protein sequence ID" value="KAK9073480.1"/>
    <property type="molecule type" value="Genomic_DNA"/>
</dbReference>
<feature type="region of interest" description="Disordered" evidence="1">
    <location>
        <begin position="62"/>
        <end position="243"/>
    </location>
</feature>
<dbReference type="AlphaFoldDB" id="A0AAP0DE55"/>
<gene>
    <name evidence="2" type="ORF">SSX86_007804</name>
</gene>
<comment type="caution">
    <text evidence="2">The sequence shown here is derived from an EMBL/GenBank/DDBJ whole genome shotgun (WGS) entry which is preliminary data.</text>
</comment>
<evidence type="ECO:0000256" key="1">
    <source>
        <dbReference type="SAM" id="MobiDB-lite"/>
    </source>
</evidence>
<evidence type="ECO:0000313" key="3">
    <source>
        <dbReference type="Proteomes" id="UP001408789"/>
    </source>
</evidence>
<accession>A0AAP0DE55</accession>
<feature type="compositionally biased region" description="Acidic residues" evidence="1">
    <location>
        <begin position="124"/>
        <end position="150"/>
    </location>
</feature>
<organism evidence="2 3">
    <name type="scientific">Deinandra increscens subsp. villosa</name>
    <dbReference type="NCBI Taxonomy" id="3103831"/>
    <lineage>
        <taxon>Eukaryota</taxon>
        <taxon>Viridiplantae</taxon>
        <taxon>Streptophyta</taxon>
        <taxon>Embryophyta</taxon>
        <taxon>Tracheophyta</taxon>
        <taxon>Spermatophyta</taxon>
        <taxon>Magnoliopsida</taxon>
        <taxon>eudicotyledons</taxon>
        <taxon>Gunneridae</taxon>
        <taxon>Pentapetalae</taxon>
        <taxon>asterids</taxon>
        <taxon>campanulids</taxon>
        <taxon>Asterales</taxon>
        <taxon>Asteraceae</taxon>
        <taxon>Asteroideae</taxon>
        <taxon>Heliantheae alliance</taxon>
        <taxon>Madieae</taxon>
        <taxon>Madiinae</taxon>
        <taxon>Deinandra</taxon>
    </lineage>
</organism>
<reference evidence="2 3" key="1">
    <citation type="submission" date="2024-04" db="EMBL/GenBank/DDBJ databases">
        <title>The reference genome of an endangered Asteraceae, Deinandra increscens subsp. villosa, native to the Central Coast of California.</title>
        <authorList>
            <person name="Guilliams M."/>
            <person name="Hasenstab-Lehman K."/>
            <person name="Meyer R."/>
            <person name="Mcevoy S."/>
        </authorList>
    </citation>
    <scope>NUCLEOTIDE SEQUENCE [LARGE SCALE GENOMIC DNA]</scope>
    <source>
        <tissue evidence="2">Leaf</tissue>
    </source>
</reference>
<feature type="compositionally biased region" description="Low complexity" evidence="1">
    <location>
        <begin position="102"/>
        <end position="121"/>
    </location>
</feature>
<name>A0AAP0DE55_9ASTR</name>
<dbReference type="Proteomes" id="UP001408789">
    <property type="component" value="Unassembled WGS sequence"/>
</dbReference>
<feature type="compositionally biased region" description="Polar residues" evidence="1">
    <location>
        <begin position="190"/>
        <end position="200"/>
    </location>
</feature>
<feature type="compositionally biased region" description="Basic and acidic residues" evidence="1">
    <location>
        <begin position="68"/>
        <end position="85"/>
    </location>
</feature>
<proteinExistence type="predicted"/>
<feature type="compositionally biased region" description="Acidic residues" evidence="1">
    <location>
        <begin position="161"/>
        <end position="184"/>
    </location>
</feature>
<sequence>MEGLQKDAGLSPEVARELKKLKEMISSVPGVVQPIPDVAPSSHQLSRFAPPICDVEIPKIFQTPSMKLPEEHTMKDDSDSTDSKSYDAASSGLESGSDKLKQQQQSQEQVVQEPVTEPEAVNVQDDELMHDDSDNDDDESSSDTDSDPGDYVEILHNTRDSDDDIGFEEEHVDVEDMTAEEYPDDPNVYGNFSDNDQSGGFNFFGRDDEEEVEKEMKKKESENATSEKPTETTESDNLSEEQEKKMLFDEWLKTQRAKKLPEIVEGGGKTIWGDVGAIRTVLEGLTSDVVLDNDGNDLETVR</sequence>
<evidence type="ECO:0000313" key="2">
    <source>
        <dbReference type="EMBL" id="KAK9073480.1"/>
    </source>
</evidence>
<keyword evidence="3" id="KW-1185">Reference proteome</keyword>
<protein>
    <submittedName>
        <fullName evidence="2">Uncharacterized protein</fullName>
    </submittedName>
</protein>